<name>A0A0E9V5S5_ANGAN</name>
<reference evidence="1" key="1">
    <citation type="submission" date="2014-11" db="EMBL/GenBank/DDBJ databases">
        <authorList>
            <person name="Amaro Gonzalez C."/>
        </authorList>
    </citation>
    <scope>NUCLEOTIDE SEQUENCE</scope>
</reference>
<evidence type="ECO:0000313" key="1">
    <source>
        <dbReference type="EMBL" id="JAH73341.1"/>
    </source>
</evidence>
<sequence length="24" mass="2794">MLHNFVCVGVWLFWAGVRVTRDTS</sequence>
<proteinExistence type="predicted"/>
<reference evidence="1" key="2">
    <citation type="journal article" date="2015" name="Fish Shellfish Immunol.">
        <title>Early steps in the European eel (Anguilla anguilla)-Vibrio vulnificus interaction in the gills: Role of the RtxA13 toxin.</title>
        <authorList>
            <person name="Callol A."/>
            <person name="Pajuelo D."/>
            <person name="Ebbesson L."/>
            <person name="Teles M."/>
            <person name="MacKenzie S."/>
            <person name="Amaro C."/>
        </authorList>
    </citation>
    <scope>NUCLEOTIDE SEQUENCE</scope>
</reference>
<dbReference type="AlphaFoldDB" id="A0A0E9V5S5"/>
<accession>A0A0E9V5S5</accession>
<dbReference type="EMBL" id="GBXM01035236">
    <property type="protein sequence ID" value="JAH73341.1"/>
    <property type="molecule type" value="Transcribed_RNA"/>
</dbReference>
<protein>
    <submittedName>
        <fullName evidence="1">Uncharacterized protein</fullName>
    </submittedName>
</protein>
<organism evidence="1">
    <name type="scientific">Anguilla anguilla</name>
    <name type="common">European freshwater eel</name>
    <name type="synonym">Muraena anguilla</name>
    <dbReference type="NCBI Taxonomy" id="7936"/>
    <lineage>
        <taxon>Eukaryota</taxon>
        <taxon>Metazoa</taxon>
        <taxon>Chordata</taxon>
        <taxon>Craniata</taxon>
        <taxon>Vertebrata</taxon>
        <taxon>Euteleostomi</taxon>
        <taxon>Actinopterygii</taxon>
        <taxon>Neopterygii</taxon>
        <taxon>Teleostei</taxon>
        <taxon>Anguilliformes</taxon>
        <taxon>Anguillidae</taxon>
        <taxon>Anguilla</taxon>
    </lineage>
</organism>